<feature type="domain" description="Methyltransferase" evidence="3">
    <location>
        <begin position="33"/>
        <end position="123"/>
    </location>
</feature>
<dbReference type="AlphaFoldDB" id="A0A4R1QW32"/>
<gene>
    <name evidence="4" type="ORF">EDD76_11078</name>
</gene>
<dbReference type="OrthoDB" id="9774345at2"/>
<evidence type="ECO:0000259" key="3">
    <source>
        <dbReference type="Pfam" id="PF13649"/>
    </source>
</evidence>
<keyword evidence="5" id="KW-1185">Reference proteome</keyword>
<evidence type="ECO:0000256" key="1">
    <source>
        <dbReference type="ARBA" id="ARBA00022603"/>
    </source>
</evidence>
<dbReference type="InterPro" id="IPR029063">
    <property type="entry name" value="SAM-dependent_MTases_sf"/>
</dbReference>
<dbReference type="SUPFAM" id="SSF53335">
    <property type="entry name" value="S-adenosyl-L-methionine-dependent methyltransferases"/>
    <property type="match status" value="1"/>
</dbReference>
<dbReference type="InterPro" id="IPR041698">
    <property type="entry name" value="Methyltransf_25"/>
</dbReference>
<dbReference type="RefSeq" id="WP_031391511.1">
    <property type="nucleotide sequence ID" value="NZ_JPNB01000002.1"/>
</dbReference>
<dbReference type="PANTHER" id="PTHR43861:SF1">
    <property type="entry name" value="TRANS-ACONITATE 2-METHYLTRANSFERASE"/>
    <property type="match status" value="1"/>
</dbReference>
<reference evidence="4 5" key="1">
    <citation type="submission" date="2019-03" db="EMBL/GenBank/DDBJ databases">
        <title>Genomic Encyclopedia of Type Strains, Phase IV (KMG-IV): sequencing the most valuable type-strain genomes for metagenomic binning, comparative biology and taxonomic classification.</title>
        <authorList>
            <person name="Goeker M."/>
        </authorList>
    </citation>
    <scope>NUCLEOTIDE SEQUENCE [LARGE SCALE GENOMIC DNA]</scope>
    <source>
        <strain evidence="4 5">DSM 100556</strain>
    </source>
</reference>
<dbReference type="PANTHER" id="PTHR43861">
    <property type="entry name" value="TRANS-ACONITATE 2-METHYLTRANSFERASE-RELATED"/>
    <property type="match status" value="1"/>
</dbReference>
<comment type="caution">
    <text evidence="4">The sequence shown here is derived from an EMBL/GenBank/DDBJ whole genome shotgun (WGS) entry which is preliminary data.</text>
</comment>
<dbReference type="Gene3D" id="1.10.150.290">
    <property type="entry name" value="S-adenosyl-L-methionine-dependent methyltransferases"/>
    <property type="match status" value="1"/>
</dbReference>
<dbReference type="Proteomes" id="UP000295718">
    <property type="component" value="Unassembled WGS sequence"/>
</dbReference>
<accession>A0A4R1QW32</accession>
<dbReference type="GO" id="GO:0032259">
    <property type="term" value="P:methylation"/>
    <property type="evidence" value="ECO:0007669"/>
    <property type="project" value="UniProtKB-KW"/>
</dbReference>
<dbReference type="CDD" id="cd02440">
    <property type="entry name" value="AdoMet_MTases"/>
    <property type="match status" value="1"/>
</dbReference>
<dbReference type="InterPro" id="IPR023149">
    <property type="entry name" value="Trans_acon_MeTrfase_C"/>
</dbReference>
<evidence type="ECO:0000313" key="4">
    <source>
        <dbReference type="EMBL" id="TCL56905.1"/>
    </source>
</evidence>
<dbReference type="Pfam" id="PF13649">
    <property type="entry name" value="Methyltransf_25"/>
    <property type="match status" value="1"/>
</dbReference>
<keyword evidence="2 4" id="KW-0808">Transferase</keyword>
<name>A0A4R1QW32_9FIRM</name>
<keyword evidence="1 4" id="KW-0489">Methyltransferase</keyword>
<evidence type="ECO:0000256" key="2">
    <source>
        <dbReference type="ARBA" id="ARBA00022679"/>
    </source>
</evidence>
<organism evidence="4 5">
    <name type="scientific">Kineothrix alysoides</name>
    <dbReference type="NCBI Taxonomy" id="1469948"/>
    <lineage>
        <taxon>Bacteria</taxon>
        <taxon>Bacillati</taxon>
        <taxon>Bacillota</taxon>
        <taxon>Clostridia</taxon>
        <taxon>Lachnospirales</taxon>
        <taxon>Lachnospiraceae</taxon>
        <taxon>Kineothrix</taxon>
    </lineage>
</organism>
<evidence type="ECO:0000313" key="5">
    <source>
        <dbReference type="Proteomes" id="UP000295718"/>
    </source>
</evidence>
<dbReference type="EMBL" id="SLUO01000010">
    <property type="protein sequence ID" value="TCL56905.1"/>
    <property type="molecule type" value="Genomic_DNA"/>
</dbReference>
<proteinExistence type="predicted"/>
<sequence length="253" mass="29525">MWNADVYNQYGKERMQPSIDLANRMNDKNFKRILDVGCGTGMSTVSLLSIWKDAEIVGVDLSEEMLQKAREYMPSISFVQRDCGKPLSDMETFDLIFSNAFLQWIPNQEEFILNSFDMLNREGVFAAQIPLFEEMPANQCIINAESILPDKFGDMDNSKYVIYSAAEYYDILSKATSKISIWITDYFHEMDNHQKILDFLKGAALRPYIDRLKEDEQKIFMKEVLKNIEREYTCQKNGKILFPFKRLFMIGEK</sequence>
<dbReference type="STRING" id="1469948.GCA_000732725_02847"/>
<dbReference type="Gene3D" id="3.40.50.150">
    <property type="entry name" value="Vaccinia Virus protein VP39"/>
    <property type="match status" value="1"/>
</dbReference>
<dbReference type="GO" id="GO:0030798">
    <property type="term" value="F:trans-aconitate 2-methyltransferase activity"/>
    <property type="evidence" value="ECO:0007669"/>
    <property type="project" value="InterPro"/>
</dbReference>
<protein>
    <submittedName>
        <fullName evidence="4">Trans-aconitate 2-methyltransferase</fullName>
    </submittedName>
</protein>